<dbReference type="SUPFAM" id="SSF82714">
    <property type="entry name" value="Multidrug efflux transporter AcrB TolC docking domain, DN and DC subdomains"/>
    <property type="match status" value="2"/>
</dbReference>
<dbReference type="InterPro" id="IPR003423">
    <property type="entry name" value="OMP_efflux"/>
</dbReference>
<feature type="transmembrane region" description="Helical" evidence="9">
    <location>
        <begin position="12"/>
        <end position="31"/>
    </location>
</feature>
<evidence type="ECO:0000256" key="6">
    <source>
        <dbReference type="ARBA" id="ARBA00022692"/>
    </source>
</evidence>
<dbReference type="InterPro" id="IPR004763">
    <property type="entry name" value="CusA-like"/>
</dbReference>
<comment type="caution">
    <text evidence="10">The sequence shown here is derived from an EMBL/GenBank/DDBJ whole genome shotgun (WGS) entry which is preliminary data.</text>
</comment>
<dbReference type="Gene3D" id="1.20.1640.10">
    <property type="entry name" value="Multidrug efflux transporter AcrB transmembrane domain"/>
    <property type="match status" value="2"/>
</dbReference>
<feature type="transmembrane region" description="Helical" evidence="9">
    <location>
        <begin position="450"/>
        <end position="470"/>
    </location>
</feature>
<keyword evidence="6 9" id="KW-0812">Transmembrane</keyword>
<dbReference type="EMBL" id="SWMU01000005">
    <property type="protein sequence ID" value="TKS55553.1"/>
    <property type="molecule type" value="Genomic_DNA"/>
</dbReference>
<dbReference type="PRINTS" id="PR00702">
    <property type="entry name" value="ACRIFLAVINRP"/>
</dbReference>
<dbReference type="Gene3D" id="3.30.70.1320">
    <property type="entry name" value="Multidrug efflux transporter AcrB pore domain like"/>
    <property type="match status" value="1"/>
</dbReference>
<feature type="transmembrane region" description="Helical" evidence="9">
    <location>
        <begin position="905"/>
        <end position="924"/>
    </location>
</feature>
<sequence>MLSKLIEFSLKSKFFIILFVISICGFGIYSLNHISIGAVPDITNNQVQVITTSRNLSTADVEQFITYPVEVQMSNLPGVKEIRSVSKFGLSVVTIVFEDDMGAYLPRQLIAEKIKAAEDKIPTQFGKPFMGPISTGLGEIYQYTLEVEDEFKGTYTAMELRSIQDWIVKRQMAGIPGVVEINTWGGFLKQYEVAFSTEKLQAQNISISKVFKALEQNNSVAGGSYIEKNGQAYFIRGEGLLKNLKNINNIVVENRDGQPIYIEDIAKVSFGHAPRFGAITGNGEGEKVLGQVMMLKGADSNKTIQNVKERLEEIQSSLPEGVYINGFLDRSELIARTTSTIFENLSLGFLVVVFIVILLIGDWRSGLVIASVIPLSFLTAISLMYIFDIDANLMSLGALDFGIIIDGAVIIVEFVAFKMLQKSGKFSFSSSDKIQSLKDKITFNGASKMMNSAIFGQLIILIVFIPILALTGVEGKMFRPMALTFCFALIGAIIMCFTWIPVACSWFLKPSKLQHKNFSTRLINTIKRLYLPSVRWALKHAKTVLVSSILVLALAVFTFANMGGEFVPTLDEGDFVIQPILKTGKSLESTVKRTTKIEQILLDEIPEVKQVVSRIGAAEVPTDPMSMQDSDVIVRLKPKSEWSSVETKEELAELIKEKLSVIPNMEMEFTQPIEMRFNELITGVRSDIAIKIYGEDLDILAQKGKEVKSLVENVEGVGDISVEKIVGLPQMAVKFDRQKIARYGLNIQDINDVISAGFSGKTTGVVFEGERRYDLVVRLQKQKRSDLSDLQNLMIDTPKNGKIPLSEVAQITYDKGPAKISRDQTRRRIVVGINVRNRDLQSVVEDCQAIVDKNLELPTGYNLTYGGQFENLQSALKRLKIVVPIALVLIFILLYFALKTLKDTLLIFTAIPFSAVGGVFLLWLRDMPFSISAGVGFIALFGIAVLNGIILVEYFKGLQNEGKSLTKDSIILATQERLRAVLLTASSTALGFLPMAISTGAGAEVQRPLATVVIGGLLSSTLLTLIILPVLYYSIENKTFNMKFIKIKSHIWLIVLGLGCVFSSPAQSLDSLKNLMIENNKGLKALELNIKSQKAAEGQAFTFQKAQIYQNYDESELDPIANRPFYQWGAIQNFEFPTVYAKRLKRNKTQTKISELRYDLNTQTQFKNLELTYQNHLVLLEKLGIYQYLDSIYSDFYGMAKRRFEEGESTYLEKITAQSKQSQIQNQLLALQNQLQSNHIALQNLVQTDDKIVIANQNPQRLDIVLSEIENQPHLNLSEAQIELAKNEWKLAKNELLPGISGSYFIRSNSSIDKNFNGYQIGVNIPLLFFGDKSKIKSKNIQRQAAQYDFEQTKLDIKARQNQLIQTLATQSENLNRFEETQLKVAEEIIKASESSFKNGEINFFQYVQSIDNAMQIKLDYMNLLSNYNTTVIQLNYLLLN</sequence>
<evidence type="ECO:0000256" key="8">
    <source>
        <dbReference type="ARBA" id="ARBA00023136"/>
    </source>
</evidence>
<feature type="transmembrane region" description="Helical" evidence="9">
    <location>
        <begin position="881"/>
        <end position="898"/>
    </location>
</feature>
<proteinExistence type="inferred from homology"/>
<dbReference type="GO" id="GO:0008324">
    <property type="term" value="F:monoatomic cation transmembrane transporter activity"/>
    <property type="evidence" value="ECO:0007669"/>
    <property type="project" value="InterPro"/>
</dbReference>
<feature type="transmembrane region" description="Helical" evidence="9">
    <location>
        <begin position="930"/>
        <end position="955"/>
    </location>
</feature>
<feature type="transmembrane region" description="Helical" evidence="9">
    <location>
        <begin position="482"/>
        <end position="508"/>
    </location>
</feature>
<organism evidence="10 11">
    <name type="scientific">Mesohalobacter halotolerans</name>
    <dbReference type="NCBI Taxonomy" id="1883405"/>
    <lineage>
        <taxon>Bacteria</taxon>
        <taxon>Pseudomonadati</taxon>
        <taxon>Bacteroidota</taxon>
        <taxon>Flavobacteriia</taxon>
        <taxon>Flavobacteriales</taxon>
        <taxon>Flavobacteriaceae</taxon>
        <taxon>Mesohalobacter</taxon>
    </lineage>
</organism>
<evidence type="ECO:0000256" key="5">
    <source>
        <dbReference type="ARBA" id="ARBA00022475"/>
    </source>
</evidence>
<dbReference type="Proteomes" id="UP000306552">
    <property type="component" value="Unassembled WGS sequence"/>
</dbReference>
<dbReference type="Gene3D" id="3.30.70.1440">
    <property type="entry name" value="Multidrug efflux transporter AcrB pore domain"/>
    <property type="match status" value="1"/>
</dbReference>
<dbReference type="GO" id="GO:0042910">
    <property type="term" value="F:xenobiotic transmembrane transporter activity"/>
    <property type="evidence" value="ECO:0007669"/>
    <property type="project" value="TreeGrafter"/>
</dbReference>
<evidence type="ECO:0000313" key="10">
    <source>
        <dbReference type="EMBL" id="TKS55553.1"/>
    </source>
</evidence>
<dbReference type="InterPro" id="IPR027463">
    <property type="entry name" value="AcrB_DN_DC_subdom"/>
</dbReference>
<reference evidence="10 11" key="1">
    <citation type="submission" date="2019-04" db="EMBL/GenBank/DDBJ databases">
        <title>Psychroflexus halotolerans sp. nov., isolated from a marine solar saltern.</title>
        <authorList>
            <person name="Feng X."/>
        </authorList>
    </citation>
    <scope>NUCLEOTIDE SEQUENCE [LARGE SCALE GENOMIC DNA]</scope>
    <source>
        <strain evidence="10 11">WDS2C27</strain>
    </source>
</reference>
<evidence type="ECO:0000256" key="7">
    <source>
        <dbReference type="ARBA" id="ARBA00022989"/>
    </source>
</evidence>
<evidence type="ECO:0000313" key="11">
    <source>
        <dbReference type="Proteomes" id="UP000306552"/>
    </source>
</evidence>
<dbReference type="PANTHER" id="PTHR32063">
    <property type="match status" value="1"/>
</dbReference>
<comment type="similarity">
    <text evidence="3">Belongs to the resistance-nodulation-cell division (RND) (TC 2.A.6) family.</text>
</comment>
<protein>
    <submittedName>
        <fullName evidence="10">CusA/CzcA family heavy metal efflux RND transporter</fullName>
    </submittedName>
</protein>
<dbReference type="SUPFAM" id="SSF82866">
    <property type="entry name" value="Multidrug efflux transporter AcrB transmembrane domain"/>
    <property type="match status" value="2"/>
</dbReference>
<gene>
    <name evidence="10" type="ORF">FCN74_11420</name>
</gene>
<keyword evidence="5" id="KW-1003">Cell membrane</keyword>
<feature type="transmembrane region" description="Helical" evidence="9">
    <location>
        <begin position="1009"/>
        <end position="1035"/>
    </location>
</feature>
<keyword evidence="8 9" id="KW-0472">Membrane</keyword>
<name>A0A4U5TNU8_9FLAO</name>
<dbReference type="GO" id="GO:0015562">
    <property type="term" value="F:efflux transmembrane transporter activity"/>
    <property type="evidence" value="ECO:0007669"/>
    <property type="project" value="InterPro"/>
</dbReference>
<dbReference type="PANTHER" id="PTHR32063:SF24">
    <property type="entry name" value="CATION EFFLUX SYSTEM (ACRB_ACRD_ACRF FAMILY)"/>
    <property type="match status" value="1"/>
</dbReference>
<feature type="transmembrane region" description="Helical" evidence="9">
    <location>
        <begin position="367"/>
        <end position="387"/>
    </location>
</feature>
<dbReference type="SUPFAM" id="SSF56954">
    <property type="entry name" value="Outer membrane efflux proteins (OEP)"/>
    <property type="match status" value="1"/>
</dbReference>
<evidence type="ECO:0000256" key="1">
    <source>
        <dbReference type="ARBA" id="ARBA00004651"/>
    </source>
</evidence>
<keyword evidence="7 9" id="KW-1133">Transmembrane helix</keyword>
<dbReference type="OrthoDB" id="9758757at2"/>
<feature type="transmembrane region" description="Helical" evidence="9">
    <location>
        <begin position="543"/>
        <end position="562"/>
    </location>
</feature>
<feature type="transmembrane region" description="Helical" evidence="9">
    <location>
        <begin position="976"/>
        <end position="997"/>
    </location>
</feature>
<feature type="transmembrane region" description="Helical" evidence="9">
    <location>
        <begin position="393"/>
        <end position="417"/>
    </location>
</feature>
<keyword evidence="11" id="KW-1185">Reference proteome</keyword>
<feature type="transmembrane region" description="Helical" evidence="9">
    <location>
        <begin position="341"/>
        <end position="360"/>
    </location>
</feature>
<comment type="similarity">
    <text evidence="2">Belongs to the outer membrane factor (OMF) (TC 1.B.17) family.</text>
</comment>
<evidence type="ECO:0000256" key="4">
    <source>
        <dbReference type="ARBA" id="ARBA00022448"/>
    </source>
</evidence>
<dbReference type="Gene3D" id="1.20.1600.10">
    <property type="entry name" value="Outer membrane efflux proteins (OEP)"/>
    <property type="match status" value="1"/>
</dbReference>
<dbReference type="RefSeq" id="WP_138932738.1">
    <property type="nucleotide sequence ID" value="NZ_SWMU01000005.1"/>
</dbReference>
<evidence type="ECO:0000256" key="3">
    <source>
        <dbReference type="ARBA" id="ARBA00010942"/>
    </source>
</evidence>
<accession>A0A4U5TNU8</accession>
<dbReference type="InterPro" id="IPR001036">
    <property type="entry name" value="Acrflvin-R"/>
</dbReference>
<keyword evidence="4" id="KW-0813">Transport</keyword>
<evidence type="ECO:0000256" key="9">
    <source>
        <dbReference type="SAM" id="Phobius"/>
    </source>
</evidence>
<dbReference type="GO" id="GO:0005886">
    <property type="term" value="C:plasma membrane"/>
    <property type="evidence" value="ECO:0007669"/>
    <property type="project" value="UniProtKB-SubCell"/>
</dbReference>
<dbReference type="Gene3D" id="3.30.2090.10">
    <property type="entry name" value="Multidrug efflux transporter AcrB TolC docking domain, DN and DC subdomains"/>
    <property type="match status" value="2"/>
</dbReference>
<comment type="subcellular location">
    <subcellularLocation>
        <location evidence="1">Cell membrane</location>
        <topology evidence="1">Multi-pass membrane protein</topology>
    </subcellularLocation>
</comment>
<feature type="transmembrane region" description="Helical" evidence="9">
    <location>
        <begin position="1047"/>
        <end position="1066"/>
    </location>
</feature>
<dbReference type="Gene3D" id="3.30.70.1430">
    <property type="entry name" value="Multidrug efflux transporter AcrB pore domain"/>
    <property type="match status" value="2"/>
</dbReference>
<dbReference type="Pfam" id="PF02321">
    <property type="entry name" value="OEP"/>
    <property type="match status" value="1"/>
</dbReference>
<dbReference type="SUPFAM" id="SSF82693">
    <property type="entry name" value="Multidrug efflux transporter AcrB pore domain, PN1, PN2, PC1 and PC2 subdomains"/>
    <property type="match status" value="3"/>
</dbReference>
<evidence type="ECO:0000256" key="2">
    <source>
        <dbReference type="ARBA" id="ARBA00007613"/>
    </source>
</evidence>
<dbReference type="Pfam" id="PF00873">
    <property type="entry name" value="ACR_tran"/>
    <property type="match status" value="1"/>
</dbReference>
<dbReference type="NCBIfam" id="TIGR00914">
    <property type="entry name" value="2A0601"/>
    <property type="match status" value="1"/>
</dbReference>